<name>A0A6J5N8X4_9CAUD</name>
<dbReference type="SUPFAM" id="SSF81301">
    <property type="entry name" value="Nucleotidyltransferase"/>
    <property type="match status" value="1"/>
</dbReference>
<dbReference type="Pfam" id="PF12627">
    <property type="entry name" value="PolyA_pol_RNAbd"/>
    <property type="match status" value="1"/>
</dbReference>
<sequence>MPQIFKVGGCVRDAFLGIESNDIDFTFVLDNRDRSVEKGFQIMTQYLDHKGFTIFLSTPAMFTIRAKFPADHQYAGMVADFVLARKEVGYVAGTRQPILELGTLEDDLVRRDFTLNAMAVAEDGSIIDLFNGQSDLFDRVLKTPLPAAQTMMDDPLRFIRALRFSITKGFTIHPDIFQAMKQPAILEKLRNVVSAERIREEVFKMFKHDTVKTLRMLQQVDEDFIPGFMSLVFDRGLWLKPTFEK</sequence>
<evidence type="ECO:0000256" key="1">
    <source>
        <dbReference type="ARBA" id="ARBA00022679"/>
    </source>
</evidence>
<dbReference type="PANTHER" id="PTHR13734">
    <property type="entry name" value="TRNA-NUCLEOTIDYLTRANSFERASE"/>
    <property type="match status" value="1"/>
</dbReference>
<evidence type="ECO:0000256" key="3">
    <source>
        <dbReference type="ARBA" id="ARBA00022884"/>
    </source>
</evidence>
<dbReference type="GO" id="GO:0003723">
    <property type="term" value="F:RNA binding"/>
    <property type="evidence" value="ECO:0007669"/>
    <property type="project" value="UniProtKB-KW"/>
</dbReference>
<dbReference type="Gene3D" id="1.10.3090.10">
    <property type="entry name" value="cca-adding enzyme, domain 2"/>
    <property type="match status" value="1"/>
</dbReference>
<dbReference type="EMBL" id="LR796625">
    <property type="protein sequence ID" value="CAB4155323.1"/>
    <property type="molecule type" value="Genomic_DNA"/>
</dbReference>
<dbReference type="GO" id="GO:0000166">
    <property type="term" value="F:nucleotide binding"/>
    <property type="evidence" value="ECO:0007669"/>
    <property type="project" value="UniProtKB-KW"/>
</dbReference>
<dbReference type="SUPFAM" id="SSF81891">
    <property type="entry name" value="Poly A polymerase C-terminal region-like"/>
    <property type="match status" value="1"/>
</dbReference>
<dbReference type="GO" id="GO:0001680">
    <property type="term" value="P:tRNA 3'-terminal CCA addition"/>
    <property type="evidence" value="ECO:0007669"/>
    <property type="project" value="TreeGrafter"/>
</dbReference>
<feature type="domain" description="tRNA nucleotidyltransferase/poly(A) polymerase RNA and SrmB- binding" evidence="5">
    <location>
        <begin position="169"/>
        <end position="219"/>
    </location>
</feature>
<dbReference type="GO" id="GO:0016779">
    <property type="term" value="F:nucleotidyltransferase activity"/>
    <property type="evidence" value="ECO:0007669"/>
    <property type="project" value="InterPro"/>
</dbReference>
<dbReference type="Pfam" id="PF01743">
    <property type="entry name" value="PolyA_pol"/>
    <property type="match status" value="1"/>
</dbReference>
<feature type="domain" description="Poly A polymerase head" evidence="4">
    <location>
        <begin position="5"/>
        <end position="141"/>
    </location>
</feature>
<proteinExistence type="predicted"/>
<dbReference type="InterPro" id="IPR002646">
    <property type="entry name" value="PolA_pol_head_dom"/>
</dbReference>
<reference evidence="6" key="1">
    <citation type="submission" date="2020-04" db="EMBL/GenBank/DDBJ databases">
        <authorList>
            <person name="Chiriac C."/>
            <person name="Salcher M."/>
            <person name="Ghai R."/>
            <person name="Kavagutti S V."/>
        </authorList>
    </citation>
    <scope>NUCLEOTIDE SEQUENCE</scope>
</reference>
<keyword evidence="2" id="KW-0547">Nucleotide-binding</keyword>
<evidence type="ECO:0000259" key="5">
    <source>
        <dbReference type="Pfam" id="PF12627"/>
    </source>
</evidence>
<gene>
    <name evidence="8" type="ORF">UFOVP1307_128</name>
    <name evidence="6" type="ORF">UFOVP651_218</name>
    <name evidence="7" type="ORF">UFOVP902_74</name>
</gene>
<evidence type="ECO:0000259" key="4">
    <source>
        <dbReference type="Pfam" id="PF01743"/>
    </source>
</evidence>
<dbReference type="InterPro" id="IPR043519">
    <property type="entry name" value="NT_sf"/>
</dbReference>
<evidence type="ECO:0000313" key="6">
    <source>
        <dbReference type="EMBL" id="CAB4155323.1"/>
    </source>
</evidence>
<evidence type="ECO:0000256" key="2">
    <source>
        <dbReference type="ARBA" id="ARBA00022741"/>
    </source>
</evidence>
<keyword evidence="3" id="KW-0694">RNA-binding</keyword>
<evidence type="ECO:0000313" key="7">
    <source>
        <dbReference type="EMBL" id="CAB4170643.1"/>
    </source>
</evidence>
<accession>A0A6J5N8X4</accession>
<dbReference type="Gene3D" id="3.30.460.10">
    <property type="entry name" value="Beta Polymerase, domain 2"/>
    <property type="match status" value="1"/>
</dbReference>
<organism evidence="6">
    <name type="scientific">uncultured Caudovirales phage</name>
    <dbReference type="NCBI Taxonomy" id="2100421"/>
    <lineage>
        <taxon>Viruses</taxon>
        <taxon>Duplodnaviria</taxon>
        <taxon>Heunggongvirae</taxon>
        <taxon>Uroviricota</taxon>
        <taxon>Caudoviricetes</taxon>
        <taxon>Peduoviridae</taxon>
        <taxon>Maltschvirus</taxon>
        <taxon>Maltschvirus maltsch</taxon>
    </lineage>
</organism>
<dbReference type="InterPro" id="IPR032828">
    <property type="entry name" value="PolyA_RNA-bd"/>
</dbReference>
<dbReference type="EMBL" id="LR796859">
    <property type="protein sequence ID" value="CAB4170643.1"/>
    <property type="molecule type" value="Genomic_DNA"/>
</dbReference>
<protein>
    <submittedName>
        <fullName evidence="6">tRNA CCA-pyrophosphorylase</fullName>
    </submittedName>
</protein>
<dbReference type="PANTHER" id="PTHR13734:SF5">
    <property type="entry name" value="CCA TRNA NUCLEOTIDYLTRANSFERASE, MITOCHONDRIAL"/>
    <property type="match status" value="1"/>
</dbReference>
<dbReference type="EMBL" id="LR797270">
    <property type="protein sequence ID" value="CAB4198515.1"/>
    <property type="molecule type" value="Genomic_DNA"/>
</dbReference>
<keyword evidence="1" id="KW-0808">Transferase</keyword>
<evidence type="ECO:0000313" key="8">
    <source>
        <dbReference type="EMBL" id="CAB4198515.1"/>
    </source>
</evidence>